<comment type="caution">
    <text evidence="6">The sequence shown here is derived from an EMBL/GenBank/DDBJ whole genome shotgun (WGS) entry which is preliminary data.</text>
</comment>
<dbReference type="Gene3D" id="3.20.20.70">
    <property type="entry name" value="Aldolase class I"/>
    <property type="match status" value="1"/>
</dbReference>
<accession>A0ABR4M3W6</accession>
<dbReference type="InterPro" id="IPR001155">
    <property type="entry name" value="OxRdtase_FMN_N"/>
</dbReference>
<dbReference type="EMBL" id="JBFXLQ010000004">
    <property type="protein sequence ID" value="KAL2871274.1"/>
    <property type="molecule type" value="Genomic_DNA"/>
</dbReference>
<dbReference type="Pfam" id="PF00724">
    <property type="entry name" value="Oxidored_FMN"/>
    <property type="match status" value="1"/>
</dbReference>
<comment type="similarity">
    <text evidence="1">Belongs to the NADH:flavin oxidoreductase/NADH oxidase family.</text>
</comment>
<keyword evidence="7" id="KW-1185">Reference proteome</keyword>
<sequence>MDSTIAKPLTLKCGLQLKNRLVKAAMAECMADSSSLPTTLHNNLYKQWGDGGWGMILTGNVQVDRMYLGDARDPALDPLKEAEFVDAWTTLAQGCAITDSPLIMQLNHPGRQSPLGAGTRGFCQANIAPSALPLNLGSSLTAKFASSFVFGTPREMTLADIDTVTKQFVHCSRLAHKAGLQGIEIHAAHGYLLAQFLSPKTNHRTDRYGNSAEGRARIVTEIIQGIRNDHEIPETFCIGIKLNSVDHQSREILGSCVEQLKLIVAAGVDFVEISGGTYEDPQMMQAAAQPQREKSASTKARFRTRSGLMGAIRDNACDLVGLGRPAVLQPALPNRVVLNKEVSDEEAHFATTPVTPSWFIKHSGIKSAGSGAESKWYSKRMQQIGSRASTAVAA</sequence>
<dbReference type="RefSeq" id="XP_070890253.1">
    <property type="nucleotide sequence ID" value="XM_071030866.1"/>
</dbReference>
<dbReference type="SUPFAM" id="SSF51395">
    <property type="entry name" value="FMN-linked oxidoreductases"/>
    <property type="match status" value="1"/>
</dbReference>
<protein>
    <submittedName>
        <fullName evidence="6">Oxidoreductase</fullName>
    </submittedName>
</protein>
<evidence type="ECO:0000256" key="1">
    <source>
        <dbReference type="ARBA" id="ARBA00005979"/>
    </source>
</evidence>
<evidence type="ECO:0000259" key="5">
    <source>
        <dbReference type="Pfam" id="PF00724"/>
    </source>
</evidence>
<dbReference type="InterPro" id="IPR013785">
    <property type="entry name" value="Aldolase_TIM"/>
</dbReference>
<keyword evidence="2" id="KW-0285">Flavoprotein</keyword>
<keyword evidence="3" id="KW-0288">FMN</keyword>
<evidence type="ECO:0000313" key="6">
    <source>
        <dbReference type="EMBL" id="KAL2871274.1"/>
    </source>
</evidence>
<dbReference type="Proteomes" id="UP001610432">
    <property type="component" value="Unassembled WGS sequence"/>
</dbReference>
<dbReference type="InterPro" id="IPR051799">
    <property type="entry name" value="NADH_flavin_oxidoreductase"/>
</dbReference>
<proteinExistence type="inferred from homology"/>
<evidence type="ECO:0000256" key="3">
    <source>
        <dbReference type="ARBA" id="ARBA00022643"/>
    </source>
</evidence>
<organism evidence="6 7">
    <name type="scientific">Aspergillus lucknowensis</name>
    <dbReference type="NCBI Taxonomy" id="176173"/>
    <lineage>
        <taxon>Eukaryota</taxon>
        <taxon>Fungi</taxon>
        <taxon>Dikarya</taxon>
        <taxon>Ascomycota</taxon>
        <taxon>Pezizomycotina</taxon>
        <taxon>Eurotiomycetes</taxon>
        <taxon>Eurotiomycetidae</taxon>
        <taxon>Eurotiales</taxon>
        <taxon>Aspergillaceae</taxon>
        <taxon>Aspergillus</taxon>
        <taxon>Aspergillus subgen. Nidulantes</taxon>
    </lineage>
</organism>
<dbReference type="PANTHER" id="PTHR43656">
    <property type="entry name" value="BINDING OXIDOREDUCTASE, PUTATIVE (AFU_ORTHOLOGUE AFUA_2G08260)-RELATED"/>
    <property type="match status" value="1"/>
</dbReference>
<dbReference type="GeneID" id="98145938"/>
<reference evidence="6 7" key="1">
    <citation type="submission" date="2024-07" db="EMBL/GenBank/DDBJ databases">
        <title>Section-level genome sequencing and comparative genomics of Aspergillus sections Usti and Cavernicolus.</title>
        <authorList>
            <consortium name="Lawrence Berkeley National Laboratory"/>
            <person name="Nybo J.L."/>
            <person name="Vesth T.C."/>
            <person name="Theobald S."/>
            <person name="Frisvad J.C."/>
            <person name="Larsen T.O."/>
            <person name="Kjaerboelling I."/>
            <person name="Rothschild-Mancinelli K."/>
            <person name="Lyhne E.K."/>
            <person name="Kogle M.E."/>
            <person name="Barry K."/>
            <person name="Clum A."/>
            <person name="Na H."/>
            <person name="Ledsgaard L."/>
            <person name="Lin J."/>
            <person name="Lipzen A."/>
            <person name="Kuo A."/>
            <person name="Riley R."/>
            <person name="Mondo S."/>
            <person name="Labutti K."/>
            <person name="Haridas S."/>
            <person name="Pangalinan J."/>
            <person name="Salamov A.A."/>
            <person name="Simmons B.A."/>
            <person name="Magnuson J.K."/>
            <person name="Chen J."/>
            <person name="Drula E."/>
            <person name="Henrissat B."/>
            <person name="Wiebenga A."/>
            <person name="Lubbers R.J."/>
            <person name="Gomes A.C."/>
            <person name="Macurrencykelacurrency M.R."/>
            <person name="Stajich J."/>
            <person name="Grigoriev I.V."/>
            <person name="Mortensen U.H."/>
            <person name="De Vries R.P."/>
            <person name="Baker S.E."/>
            <person name="Andersen M.R."/>
        </authorList>
    </citation>
    <scope>NUCLEOTIDE SEQUENCE [LARGE SCALE GENOMIC DNA]</scope>
    <source>
        <strain evidence="6 7">CBS 449.75</strain>
    </source>
</reference>
<keyword evidence="4" id="KW-0560">Oxidoreductase</keyword>
<feature type="domain" description="NADH:flavin oxidoreductase/NADH oxidase N-terminal" evidence="5">
    <location>
        <begin position="7"/>
        <end position="336"/>
    </location>
</feature>
<evidence type="ECO:0000256" key="2">
    <source>
        <dbReference type="ARBA" id="ARBA00022630"/>
    </source>
</evidence>
<name>A0ABR4M3W6_9EURO</name>
<evidence type="ECO:0000313" key="7">
    <source>
        <dbReference type="Proteomes" id="UP001610432"/>
    </source>
</evidence>
<gene>
    <name evidence="6" type="ORF">BJX67DRAFT_370057</name>
</gene>
<dbReference type="PANTHER" id="PTHR43656:SF2">
    <property type="entry name" value="BINDING OXIDOREDUCTASE, PUTATIVE (AFU_ORTHOLOGUE AFUA_2G08260)-RELATED"/>
    <property type="match status" value="1"/>
</dbReference>
<evidence type="ECO:0000256" key="4">
    <source>
        <dbReference type="ARBA" id="ARBA00023002"/>
    </source>
</evidence>